<name>A0A1E7NFH9_KITAU</name>
<sequence>MRPSDTGWQHLASAGHPVPAAPEEAPYCADLADGTVLALTGSRLTEPDAHLLRRSSRNCARRTSEATCAG</sequence>
<organism evidence="2 3">
    <name type="scientific">Kitasatospora aureofaciens</name>
    <name type="common">Streptomyces aureofaciens</name>
    <dbReference type="NCBI Taxonomy" id="1894"/>
    <lineage>
        <taxon>Bacteria</taxon>
        <taxon>Bacillati</taxon>
        <taxon>Actinomycetota</taxon>
        <taxon>Actinomycetes</taxon>
        <taxon>Kitasatosporales</taxon>
        <taxon>Streptomycetaceae</taxon>
        <taxon>Kitasatospora</taxon>
    </lineage>
</organism>
<dbReference type="RefSeq" id="WP_030556308.1">
    <property type="nucleotide sequence ID" value="NZ_JBEZYR010000044.1"/>
</dbReference>
<feature type="region of interest" description="Disordered" evidence="1">
    <location>
        <begin position="1"/>
        <end position="21"/>
    </location>
</feature>
<keyword evidence="3" id="KW-1185">Reference proteome</keyword>
<evidence type="ECO:0000313" key="3">
    <source>
        <dbReference type="Proteomes" id="UP000037395"/>
    </source>
</evidence>
<reference evidence="2" key="1">
    <citation type="submission" date="2016-08" db="EMBL/GenBank/DDBJ databases">
        <title>Sequencing, Assembly and Comparative Genomics of S. aureofaciens ATCC 10762.</title>
        <authorList>
            <person name="Gradnigo J.S."/>
            <person name="Johnson N."/>
            <person name="Somerville G.A."/>
        </authorList>
    </citation>
    <scope>NUCLEOTIDE SEQUENCE [LARGE SCALE GENOMIC DNA]</scope>
    <source>
        <strain evidence="2">ATCC 10762</strain>
    </source>
</reference>
<accession>A0A1E7NFH9</accession>
<dbReference type="AlphaFoldDB" id="A0A1E7NFH9"/>
<comment type="caution">
    <text evidence="2">The sequence shown here is derived from an EMBL/GenBank/DDBJ whole genome shotgun (WGS) entry which is preliminary data.</text>
</comment>
<dbReference type="Proteomes" id="UP000037395">
    <property type="component" value="Unassembled WGS sequence"/>
</dbReference>
<evidence type="ECO:0000256" key="1">
    <source>
        <dbReference type="SAM" id="MobiDB-lite"/>
    </source>
</evidence>
<protein>
    <submittedName>
        <fullName evidence="2">Uncharacterized protein</fullName>
    </submittedName>
</protein>
<dbReference type="EMBL" id="JPRF03000001">
    <property type="protein sequence ID" value="OEV39460.1"/>
    <property type="molecule type" value="Genomic_DNA"/>
</dbReference>
<evidence type="ECO:0000313" key="2">
    <source>
        <dbReference type="EMBL" id="OEV39460.1"/>
    </source>
</evidence>
<gene>
    <name evidence="2" type="ORF">HS99_0001810</name>
</gene>
<proteinExistence type="predicted"/>